<gene>
    <name evidence="4" type="ORF">Pfra01_000446500</name>
</gene>
<protein>
    <submittedName>
        <fullName evidence="4">Unnamed protein product</fullName>
    </submittedName>
</protein>
<keyword evidence="5" id="KW-1185">Reference proteome</keyword>
<proteinExistence type="predicted"/>
<feature type="region of interest" description="Disordered" evidence="1">
    <location>
        <begin position="1"/>
        <end position="21"/>
    </location>
</feature>
<dbReference type="InterPro" id="IPR038717">
    <property type="entry name" value="Tc1-like_DDE_dom"/>
</dbReference>
<dbReference type="Pfam" id="PF13358">
    <property type="entry name" value="DDE_3"/>
    <property type="match status" value="1"/>
</dbReference>
<feature type="compositionally biased region" description="Basic and acidic residues" evidence="1">
    <location>
        <begin position="7"/>
        <end position="21"/>
    </location>
</feature>
<evidence type="ECO:0000256" key="1">
    <source>
        <dbReference type="SAM" id="MobiDB-lite"/>
    </source>
</evidence>
<evidence type="ECO:0000259" key="2">
    <source>
        <dbReference type="Pfam" id="PF13358"/>
    </source>
</evidence>
<dbReference type="InterPro" id="IPR036397">
    <property type="entry name" value="RNaseH_sf"/>
</dbReference>
<dbReference type="PANTHER" id="PTHR23022">
    <property type="entry name" value="TRANSPOSABLE ELEMENT-RELATED"/>
    <property type="match status" value="1"/>
</dbReference>
<dbReference type="EMBL" id="BSXT01000350">
    <property type="protein sequence ID" value="GMF25222.1"/>
    <property type="molecule type" value="Genomic_DNA"/>
</dbReference>
<evidence type="ECO:0000313" key="4">
    <source>
        <dbReference type="EMBL" id="GMF25222.1"/>
    </source>
</evidence>
<organism evidence="4 5">
    <name type="scientific">Phytophthora fragariaefolia</name>
    <dbReference type="NCBI Taxonomy" id="1490495"/>
    <lineage>
        <taxon>Eukaryota</taxon>
        <taxon>Sar</taxon>
        <taxon>Stramenopiles</taxon>
        <taxon>Oomycota</taxon>
        <taxon>Peronosporomycetes</taxon>
        <taxon>Peronosporales</taxon>
        <taxon>Peronosporaceae</taxon>
        <taxon>Phytophthora</taxon>
    </lineage>
</organism>
<comment type="caution">
    <text evidence="4">The sequence shown here is derived from an EMBL/GenBank/DDBJ whole genome shotgun (WGS) entry which is preliminary data.</text>
</comment>
<reference evidence="4" key="1">
    <citation type="submission" date="2023-04" db="EMBL/GenBank/DDBJ databases">
        <title>Phytophthora fragariaefolia NBRC 109709.</title>
        <authorList>
            <person name="Ichikawa N."/>
            <person name="Sato H."/>
            <person name="Tonouchi N."/>
        </authorList>
    </citation>
    <scope>NUCLEOTIDE SEQUENCE</scope>
    <source>
        <strain evidence="4">NBRC 109709</strain>
    </source>
</reference>
<dbReference type="Gene3D" id="3.30.420.10">
    <property type="entry name" value="Ribonuclease H-like superfamily/Ribonuclease H"/>
    <property type="match status" value="1"/>
</dbReference>
<feature type="domain" description="Tc1-like transposase DDE" evidence="2">
    <location>
        <begin position="113"/>
        <end position="245"/>
    </location>
</feature>
<dbReference type="GO" id="GO:0003676">
    <property type="term" value="F:nucleic acid binding"/>
    <property type="evidence" value="ECO:0007669"/>
    <property type="project" value="InterPro"/>
</dbReference>
<dbReference type="Gene3D" id="1.10.10.60">
    <property type="entry name" value="Homeodomain-like"/>
    <property type="match status" value="1"/>
</dbReference>
<dbReference type="Proteomes" id="UP001165121">
    <property type="component" value="Unassembled WGS sequence"/>
</dbReference>
<evidence type="ECO:0000313" key="5">
    <source>
        <dbReference type="Proteomes" id="UP001165121"/>
    </source>
</evidence>
<name>A0A9W6U4X8_9STRA</name>
<feature type="region of interest" description="Disordered" evidence="1">
    <location>
        <begin position="71"/>
        <end position="101"/>
    </location>
</feature>
<dbReference type="AlphaFoldDB" id="A0A9W6U4X8"/>
<dbReference type="InterPro" id="IPR052338">
    <property type="entry name" value="Transposase_5"/>
</dbReference>
<dbReference type="Pfam" id="PF13936">
    <property type="entry name" value="HTH_38"/>
    <property type="match status" value="1"/>
</dbReference>
<dbReference type="OrthoDB" id="117206at2759"/>
<feature type="domain" description="Transposase IS30-like HTH" evidence="3">
    <location>
        <begin position="6"/>
        <end position="43"/>
    </location>
</feature>
<accession>A0A9W6U4X8</accession>
<dbReference type="PANTHER" id="PTHR23022:SF129">
    <property type="entry name" value="TRANSPOSABLE ELEMENT TC3 TRANSPOSASE"/>
    <property type="match status" value="1"/>
</dbReference>
<dbReference type="InterPro" id="IPR025246">
    <property type="entry name" value="IS30-like_HTH"/>
</dbReference>
<evidence type="ECO:0000259" key="3">
    <source>
        <dbReference type="Pfam" id="PF13936"/>
    </source>
</evidence>
<sequence>MAHKPRVTPEERGRINGLHEADFSASHIAARVGRSRDTVRRVVNDISAGQRTGRPPLTSDRELRRIVRTAAAGNHSASQQAGQHAGPDPSPQACPSHLGSPVPAAPDIWASAIFSDEKKWNLDSPDGYQRYWRDIRRPAIRRQNGGGSVMVCGGFSATGKTKLAVLFGRQNSDDYVYTLSEYLLPYAHLHYGTDYTFQQDNASIRTSQRTKEFFAEADVKVMEWPARSPDLNPIENLWAILSRAVYPNG</sequence>